<name>L0KZF1_METHD</name>
<dbReference type="GeneID" id="14406411"/>
<dbReference type="HOGENOM" id="CLU_031620_0_0_2"/>
<evidence type="ECO:0000259" key="2">
    <source>
        <dbReference type="Pfam" id="PF00534"/>
    </source>
</evidence>
<proteinExistence type="predicted"/>
<dbReference type="EMBL" id="CP003362">
    <property type="protein sequence ID" value="AGB50075.1"/>
    <property type="molecule type" value="Genomic_DNA"/>
</dbReference>
<dbReference type="Gene3D" id="3.40.50.2000">
    <property type="entry name" value="Glycogen Phosphorylase B"/>
    <property type="match status" value="1"/>
</dbReference>
<organism evidence="3 4">
    <name type="scientific">Methanomethylovorans hollandica (strain DSM 15978 / NBRC 107637 / DMS1)</name>
    <dbReference type="NCBI Taxonomy" id="867904"/>
    <lineage>
        <taxon>Archaea</taxon>
        <taxon>Methanobacteriati</taxon>
        <taxon>Methanobacteriota</taxon>
        <taxon>Stenosarchaea group</taxon>
        <taxon>Methanomicrobia</taxon>
        <taxon>Methanosarcinales</taxon>
        <taxon>Methanosarcinaceae</taxon>
        <taxon>Methanomethylovorans</taxon>
    </lineage>
</organism>
<dbReference type="OrthoDB" id="132546at2157"/>
<dbReference type="AlphaFoldDB" id="L0KZF1"/>
<dbReference type="STRING" id="867904.Metho_1898"/>
<evidence type="ECO:0000313" key="3">
    <source>
        <dbReference type="EMBL" id="AGB50075.1"/>
    </source>
</evidence>
<dbReference type="Pfam" id="PF00534">
    <property type="entry name" value="Glycos_transf_1"/>
    <property type="match status" value="1"/>
</dbReference>
<dbReference type="RefSeq" id="WP_015325240.1">
    <property type="nucleotide sequence ID" value="NC_019977.1"/>
</dbReference>
<dbReference type="PANTHER" id="PTHR46401">
    <property type="entry name" value="GLYCOSYLTRANSFERASE WBBK-RELATED"/>
    <property type="match status" value="1"/>
</dbReference>
<keyword evidence="4" id="KW-1185">Reference proteome</keyword>
<dbReference type="GO" id="GO:0016757">
    <property type="term" value="F:glycosyltransferase activity"/>
    <property type="evidence" value="ECO:0007669"/>
    <property type="project" value="InterPro"/>
</dbReference>
<keyword evidence="1 3" id="KW-0808">Transferase</keyword>
<feature type="domain" description="Glycosyl transferase family 1" evidence="2">
    <location>
        <begin position="211"/>
        <end position="363"/>
    </location>
</feature>
<evidence type="ECO:0000256" key="1">
    <source>
        <dbReference type="ARBA" id="ARBA00022679"/>
    </source>
</evidence>
<reference evidence="4" key="1">
    <citation type="submission" date="2012-02" db="EMBL/GenBank/DDBJ databases">
        <title>Complete sequence of chromosome of Methanomethylovorans hollandica DSM 15978.</title>
        <authorList>
            <person name="Lucas S."/>
            <person name="Copeland A."/>
            <person name="Lapidus A."/>
            <person name="Glavina del Rio T."/>
            <person name="Dalin E."/>
            <person name="Tice H."/>
            <person name="Bruce D."/>
            <person name="Goodwin L."/>
            <person name="Pitluck S."/>
            <person name="Peters L."/>
            <person name="Mikhailova N."/>
            <person name="Held B."/>
            <person name="Kyrpides N."/>
            <person name="Mavromatis K."/>
            <person name="Ivanova N."/>
            <person name="Brettin T."/>
            <person name="Detter J.C."/>
            <person name="Han C."/>
            <person name="Larimer F."/>
            <person name="Land M."/>
            <person name="Hauser L."/>
            <person name="Markowitz V."/>
            <person name="Cheng J.-F."/>
            <person name="Hugenholtz P."/>
            <person name="Woyke T."/>
            <person name="Wu D."/>
            <person name="Spring S."/>
            <person name="Schroeder M."/>
            <person name="Brambilla E."/>
            <person name="Klenk H.-P."/>
            <person name="Eisen J.A."/>
        </authorList>
    </citation>
    <scope>NUCLEOTIDE SEQUENCE [LARGE SCALE GENOMIC DNA]</scope>
    <source>
        <strain evidence="4">DSM 15978 / NBRC 107637 / DMS1</strain>
    </source>
</reference>
<dbReference type="KEGG" id="mhz:Metho_1898"/>
<dbReference type="CDD" id="cd03801">
    <property type="entry name" value="GT4_PimA-like"/>
    <property type="match status" value="1"/>
</dbReference>
<dbReference type="InterPro" id="IPR001296">
    <property type="entry name" value="Glyco_trans_1"/>
</dbReference>
<protein>
    <submittedName>
        <fullName evidence="3">Glycosyltransferase</fullName>
    </submittedName>
</protein>
<dbReference type="PANTHER" id="PTHR46401:SF2">
    <property type="entry name" value="GLYCOSYLTRANSFERASE WBBK-RELATED"/>
    <property type="match status" value="1"/>
</dbReference>
<dbReference type="SUPFAM" id="SSF53756">
    <property type="entry name" value="UDP-Glycosyltransferase/glycogen phosphorylase"/>
    <property type="match status" value="1"/>
</dbReference>
<accession>L0KZF1</accession>
<gene>
    <name evidence="3" type="ordered locus">Metho_1898</name>
</gene>
<sequence length="392" mass="45179">MKIAFVIQRYGENIVGGAEYFTRLVAERMGQYHEIEILTTCAAEYHFWKNEYPEGSDILNGIRIHRFANATKRNPNKHTQIQETVFYADHTVNDEEAWVTEQGPNCPEMIKYISHNKNKYDCFVFFTFRYYPTYYGIKEVTSKSLVVPFAENDPALDLSTTKEIFERAKGIVYCTPEEKTLVERKVGITKGKVSDIAGCGIEVPKSIPRTENEELQDKQYVLYIGRIEGSKGCYQLFEYYMRLVNEFPDLPNLVLAGLDAIEIPKHDKIKYLGFISEEEKYSLLSGAQFLIMPSPYESLSLVTLEAMCCGTAVLANGECDVLKGHCLRSNAGLWYQNYDEFSECFRFLCSNDHLRSKMGDNGKTYVKKNYSWDVIEKKYMELFSLFDHGQKS</sequence>
<evidence type="ECO:0000313" key="4">
    <source>
        <dbReference type="Proteomes" id="UP000010866"/>
    </source>
</evidence>
<dbReference type="Proteomes" id="UP000010866">
    <property type="component" value="Chromosome"/>
</dbReference>